<accession>A0A2R8A8Q7</accession>
<name>A0A2R8A8Q7_9RHOB</name>
<dbReference type="RefSeq" id="WP_108781300.1">
    <property type="nucleotide sequence ID" value="NZ_OMKW01000001.1"/>
</dbReference>
<dbReference type="InterPro" id="IPR017592">
    <property type="entry name" value="Pilus_assmbl_Flp-typ_CpaB"/>
</dbReference>
<keyword evidence="3" id="KW-1185">Reference proteome</keyword>
<organism evidence="2 3">
    <name type="scientific">Pontivivens insulae</name>
    <dbReference type="NCBI Taxonomy" id="1639689"/>
    <lineage>
        <taxon>Bacteria</taxon>
        <taxon>Pseudomonadati</taxon>
        <taxon>Pseudomonadota</taxon>
        <taxon>Alphaproteobacteria</taxon>
        <taxon>Rhodobacterales</taxon>
        <taxon>Paracoccaceae</taxon>
        <taxon>Pontivivens</taxon>
    </lineage>
</organism>
<evidence type="ECO:0000259" key="1">
    <source>
        <dbReference type="SMART" id="SM00858"/>
    </source>
</evidence>
<protein>
    <recommendedName>
        <fullName evidence="1">SAF domain-containing protein</fullName>
    </recommendedName>
</protein>
<dbReference type="Pfam" id="PF16976">
    <property type="entry name" value="RcpC"/>
    <property type="match status" value="1"/>
</dbReference>
<reference evidence="2 3" key="1">
    <citation type="submission" date="2018-03" db="EMBL/GenBank/DDBJ databases">
        <authorList>
            <person name="Keele B.F."/>
        </authorList>
    </citation>
    <scope>NUCLEOTIDE SEQUENCE [LARGE SCALE GENOMIC DNA]</scope>
    <source>
        <strain evidence="2 3">CeCT 8812</strain>
    </source>
</reference>
<dbReference type="Proteomes" id="UP000244932">
    <property type="component" value="Unassembled WGS sequence"/>
</dbReference>
<dbReference type="InterPro" id="IPR031571">
    <property type="entry name" value="RcpC_dom"/>
</dbReference>
<dbReference type="NCBIfam" id="TIGR03177">
    <property type="entry name" value="pilus_cpaB"/>
    <property type="match status" value="1"/>
</dbReference>
<dbReference type="Pfam" id="PF08666">
    <property type="entry name" value="SAF"/>
    <property type="match status" value="1"/>
</dbReference>
<dbReference type="InterPro" id="IPR013974">
    <property type="entry name" value="SAF"/>
</dbReference>
<evidence type="ECO:0000313" key="3">
    <source>
        <dbReference type="Proteomes" id="UP000244932"/>
    </source>
</evidence>
<dbReference type="AlphaFoldDB" id="A0A2R8A8Q7"/>
<proteinExistence type="predicted"/>
<evidence type="ECO:0000313" key="2">
    <source>
        <dbReference type="EMBL" id="SPF28614.1"/>
    </source>
</evidence>
<gene>
    <name evidence="2" type="ORF">POI8812_00916</name>
</gene>
<feature type="domain" description="SAF" evidence="1">
    <location>
        <begin position="52"/>
        <end position="120"/>
    </location>
</feature>
<dbReference type="OrthoDB" id="163768at2"/>
<sequence length="284" mass="30498">MRVIFLLVLIVGMGLAGFAVLETKNRFDQYNAALAQANAIAQEQNANRVELVQVAVATRRLEYGDTLIPRNVEFVDWPADAAPADYFSVAADIFDPEGEDLRLVLRTIEPNEPILPVKITGFGQEAGMAARLGEGFRAFTIRVDVASGVSGFLTPSDRVDVFWSGAFRGQNVTRLIIENLQLIAVDQTDDVQRNRPIVARTITVKATPQQAAILAQAQSSGALSLSLRGLADDSEIGAVEVSLDDVVGYVAPEPVAAPEPEVVAPRRTITVRRGGDAVSTVTAD</sequence>
<dbReference type="CDD" id="cd11614">
    <property type="entry name" value="SAF_CpaB_FlgA_like"/>
    <property type="match status" value="1"/>
</dbReference>
<dbReference type="EMBL" id="OMKW01000001">
    <property type="protein sequence ID" value="SPF28614.1"/>
    <property type="molecule type" value="Genomic_DNA"/>
</dbReference>
<dbReference type="SMART" id="SM00858">
    <property type="entry name" value="SAF"/>
    <property type="match status" value="1"/>
</dbReference>